<dbReference type="SUPFAM" id="SSF56784">
    <property type="entry name" value="HAD-like"/>
    <property type="match status" value="1"/>
</dbReference>
<comment type="caution">
    <text evidence="4">The sequence shown here is derived from an EMBL/GenBank/DDBJ whole genome shotgun (WGS) entry which is preliminary data.</text>
</comment>
<accession>A0A9P9YFI1</accession>
<feature type="binding site" evidence="2">
    <location>
        <begin position="117"/>
        <end position="119"/>
    </location>
    <ligand>
        <name>substrate</name>
    </ligand>
</feature>
<evidence type="ECO:0000256" key="3">
    <source>
        <dbReference type="PIRSR" id="PIRSR000915-3"/>
    </source>
</evidence>
<dbReference type="PANTHER" id="PTHR19288:SF4">
    <property type="entry name" value="RE04130P-RELATED"/>
    <property type="match status" value="1"/>
</dbReference>
<feature type="binding site" evidence="3">
    <location>
        <position position="84"/>
    </location>
    <ligand>
        <name>Mg(2+)</name>
        <dbReference type="ChEBI" id="CHEBI:18420"/>
    </ligand>
</feature>
<dbReference type="GO" id="GO:0016791">
    <property type="term" value="F:phosphatase activity"/>
    <property type="evidence" value="ECO:0007669"/>
    <property type="project" value="TreeGrafter"/>
</dbReference>
<name>A0A9P9YFI1_9MUSC</name>
<protein>
    <recommendedName>
        <fullName evidence="6">Phosphoglycolate phosphatase 2</fullName>
    </recommendedName>
</protein>
<dbReference type="AlphaFoldDB" id="A0A9P9YFI1"/>
<sequence>MIFRWPGNRGNNVNALTLKVKCRQSQVSRLWNFHARATSIRCSSLTIYCRLLPPISMSPPRHILKLSLEEQRQFIDSFDLVISDCDGVVWLLVGWIPNTGPAVNALKAAGKQIKFVSNNSFRSEEGYMEKFRHIGAKNVQEDDIVHPVKTIVRYLKKHKPGERVFSLMSLEANETLRKHNIEFESLQVKEHLTAASLVDHLAIEKPVGAVLFDIHLDLSYVELAKAIRHLQENEDCQLIAGGSDVVMPLAENLNVAGFFDFLEHVKRYTQREATFLGKPSPILGEMFGEMFEIREPKRCIFIGDTLVQDVQFGKACGFQSLLVLSGCLTKEDMLNAPVAAQPDYYADSLADFTQLLKNVQK</sequence>
<proteinExistence type="predicted"/>
<evidence type="ECO:0000256" key="2">
    <source>
        <dbReference type="PIRSR" id="PIRSR000915-2"/>
    </source>
</evidence>
<keyword evidence="3" id="KW-0460">Magnesium</keyword>
<feature type="binding site" evidence="3">
    <location>
        <position position="86"/>
    </location>
    <ligand>
        <name>Mg(2+)</name>
        <dbReference type="ChEBI" id="CHEBI:18420"/>
    </ligand>
</feature>
<comment type="cofactor">
    <cofactor evidence="3">
        <name>Mg(2+)</name>
        <dbReference type="ChEBI" id="CHEBI:18420"/>
    </cofactor>
    <text evidence="3">Divalent metal ions. Mg(2+) is the most effective.</text>
</comment>
<dbReference type="GO" id="GO:0046872">
    <property type="term" value="F:metal ion binding"/>
    <property type="evidence" value="ECO:0007669"/>
    <property type="project" value="UniProtKB-KW"/>
</dbReference>
<evidence type="ECO:0000313" key="5">
    <source>
        <dbReference type="Proteomes" id="UP001059596"/>
    </source>
</evidence>
<dbReference type="Pfam" id="PF13344">
    <property type="entry name" value="Hydrolase_6"/>
    <property type="match status" value="1"/>
</dbReference>
<evidence type="ECO:0008006" key="6">
    <source>
        <dbReference type="Google" id="ProtNLM"/>
    </source>
</evidence>
<dbReference type="PANTHER" id="PTHR19288">
    <property type="entry name" value="4-NITROPHENYLPHOSPHATASE-RELATED"/>
    <property type="match status" value="1"/>
</dbReference>
<dbReference type="InterPro" id="IPR006357">
    <property type="entry name" value="HAD-SF_hydro_IIA"/>
</dbReference>
<organism evidence="4 5">
    <name type="scientific">Drosophila gunungcola</name>
    <name type="common">fruit fly</name>
    <dbReference type="NCBI Taxonomy" id="103775"/>
    <lineage>
        <taxon>Eukaryota</taxon>
        <taxon>Metazoa</taxon>
        <taxon>Ecdysozoa</taxon>
        <taxon>Arthropoda</taxon>
        <taxon>Hexapoda</taxon>
        <taxon>Insecta</taxon>
        <taxon>Pterygota</taxon>
        <taxon>Neoptera</taxon>
        <taxon>Endopterygota</taxon>
        <taxon>Diptera</taxon>
        <taxon>Brachycera</taxon>
        <taxon>Muscomorpha</taxon>
        <taxon>Ephydroidea</taxon>
        <taxon>Drosophilidae</taxon>
        <taxon>Drosophila</taxon>
        <taxon>Sophophora</taxon>
    </lineage>
</organism>
<gene>
    <name evidence="4" type="ORF">M5D96_011103</name>
</gene>
<dbReference type="GO" id="GO:0005737">
    <property type="term" value="C:cytoplasm"/>
    <property type="evidence" value="ECO:0007669"/>
    <property type="project" value="TreeGrafter"/>
</dbReference>
<dbReference type="Pfam" id="PF13242">
    <property type="entry name" value="Hydrolase_like"/>
    <property type="match status" value="1"/>
</dbReference>
<evidence type="ECO:0000313" key="4">
    <source>
        <dbReference type="EMBL" id="KAI8036009.1"/>
    </source>
</evidence>
<dbReference type="EMBL" id="JAMKOV010000024">
    <property type="protein sequence ID" value="KAI8036009.1"/>
    <property type="molecule type" value="Genomic_DNA"/>
</dbReference>
<dbReference type="OrthoDB" id="413953at2759"/>
<keyword evidence="3" id="KW-0479">Metal-binding</keyword>
<feature type="binding site" evidence="2">
    <location>
        <position position="278"/>
    </location>
    <ligand>
        <name>substrate</name>
    </ligand>
</feature>
<dbReference type="CDD" id="cd07508">
    <property type="entry name" value="HAD_Pase_UmpH-like"/>
    <property type="match status" value="1"/>
</dbReference>
<keyword evidence="5" id="KW-1185">Reference proteome</keyword>
<dbReference type="InterPro" id="IPR023214">
    <property type="entry name" value="HAD_sf"/>
</dbReference>
<dbReference type="Proteomes" id="UP001059596">
    <property type="component" value="Unassembled WGS sequence"/>
</dbReference>
<dbReference type="FunFam" id="3.40.50.1000:FF:000290">
    <property type="entry name" value="glycerol-3-phosphate phosphatase"/>
    <property type="match status" value="1"/>
</dbReference>
<feature type="binding site" evidence="3">
    <location>
        <position position="304"/>
    </location>
    <ligand>
        <name>Mg(2+)</name>
        <dbReference type="ChEBI" id="CHEBI:18420"/>
    </ligand>
</feature>
<reference evidence="4" key="1">
    <citation type="journal article" date="2023" name="Genome Biol. Evol.">
        <title>Long-read-based Genome Assembly of Drosophila gunungcola Reveals Fewer Chemosensory Genes in Flower-breeding Species.</title>
        <authorList>
            <person name="Negi A."/>
            <person name="Liao B.Y."/>
            <person name="Yeh S.D."/>
        </authorList>
    </citation>
    <scope>NUCLEOTIDE SEQUENCE</scope>
    <source>
        <strain evidence="4">Sukarami</strain>
    </source>
</reference>
<feature type="active site" description="Nucleophile" evidence="1">
    <location>
        <position position="84"/>
    </location>
</feature>
<dbReference type="Gene3D" id="3.40.50.1000">
    <property type="entry name" value="HAD superfamily/HAD-like"/>
    <property type="match status" value="2"/>
</dbReference>
<dbReference type="InterPro" id="IPR036412">
    <property type="entry name" value="HAD-like_sf"/>
</dbReference>
<dbReference type="PIRSF" id="PIRSF000915">
    <property type="entry name" value="PGP-type_phosphatase"/>
    <property type="match status" value="1"/>
</dbReference>
<dbReference type="NCBIfam" id="TIGR01460">
    <property type="entry name" value="HAD-SF-IIA"/>
    <property type="match status" value="1"/>
</dbReference>
<evidence type="ECO:0000256" key="1">
    <source>
        <dbReference type="PIRSR" id="PIRSR000915-1"/>
    </source>
</evidence>
<feature type="active site" description="Proton donor" evidence="1">
    <location>
        <position position="86"/>
    </location>
</feature>